<name>A0A1I7N793_9HYPH</name>
<evidence type="ECO:0000313" key="3">
    <source>
        <dbReference type="Proteomes" id="UP000199074"/>
    </source>
</evidence>
<keyword evidence="1" id="KW-1133">Transmembrane helix</keyword>
<dbReference type="EMBL" id="FPCK01000001">
    <property type="protein sequence ID" value="SFV30538.1"/>
    <property type="molecule type" value="Genomic_DNA"/>
</dbReference>
<sequence length="117" mass="11765">MIETTKRVLLAAAGLLGALGVMSAAMASHSMEARNLAAISAMALAHAPVLLALALAGRGRVHMVAGAVLVVGCTLFIGDLAMREWQAVALFPGAAPLGGGALLLGWIVIAISALVRN</sequence>
<evidence type="ECO:0000256" key="1">
    <source>
        <dbReference type="SAM" id="Phobius"/>
    </source>
</evidence>
<keyword evidence="3" id="KW-1185">Reference proteome</keyword>
<dbReference type="RefSeq" id="WP_092421795.1">
    <property type="nucleotide sequence ID" value="NZ_FPCK01000001.1"/>
</dbReference>
<feature type="transmembrane region" description="Helical" evidence="1">
    <location>
        <begin position="94"/>
        <end position="115"/>
    </location>
</feature>
<keyword evidence="1" id="KW-0472">Membrane</keyword>
<protein>
    <submittedName>
        <fullName evidence="2">Uncharacterized membrane protein YgdD, TMEM256/DUF423 family</fullName>
    </submittedName>
</protein>
<dbReference type="Pfam" id="PF04241">
    <property type="entry name" value="DUF423"/>
    <property type="match status" value="1"/>
</dbReference>
<evidence type="ECO:0000313" key="2">
    <source>
        <dbReference type="EMBL" id="SFV30538.1"/>
    </source>
</evidence>
<gene>
    <name evidence="2" type="ORF">SAMN05216456_1051</name>
</gene>
<reference evidence="2 3" key="1">
    <citation type="submission" date="2016-10" db="EMBL/GenBank/DDBJ databases">
        <authorList>
            <person name="de Groot N.N."/>
        </authorList>
    </citation>
    <scope>NUCLEOTIDE SEQUENCE [LARGE SCALE GENOMIC DNA]</scope>
    <source>
        <strain evidence="2 3">IPL20</strain>
    </source>
</reference>
<feature type="transmembrane region" description="Helical" evidence="1">
    <location>
        <begin position="63"/>
        <end position="82"/>
    </location>
</feature>
<dbReference type="Proteomes" id="UP000199074">
    <property type="component" value="Unassembled WGS sequence"/>
</dbReference>
<dbReference type="STRING" id="429728.SAMN05216456_1051"/>
<feature type="transmembrane region" description="Helical" evidence="1">
    <location>
        <begin position="37"/>
        <end position="56"/>
    </location>
</feature>
<organism evidence="2 3">
    <name type="scientific">Devosia crocina</name>
    <dbReference type="NCBI Taxonomy" id="429728"/>
    <lineage>
        <taxon>Bacteria</taxon>
        <taxon>Pseudomonadati</taxon>
        <taxon>Pseudomonadota</taxon>
        <taxon>Alphaproteobacteria</taxon>
        <taxon>Hyphomicrobiales</taxon>
        <taxon>Devosiaceae</taxon>
        <taxon>Devosia</taxon>
    </lineage>
</organism>
<dbReference type="InterPro" id="IPR006696">
    <property type="entry name" value="DUF423"/>
</dbReference>
<proteinExistence type="predicted"/>
<dbReference type="AlphaFoldDB" id="A0A1I7N793"/>
<accession>A0A1I7N793</accession>
<dbReference type="OrthoDB" id="7173378at2"/>
<keyword evidence="1" id="KW-0812">Transmembrane</keyword>